<dbReference type="STRING" id="1117707.VQ7734_03649"/>
<dbReference type="EMBL" id="FRFG01000048">
    <property type="protein sequence ID" value="SHO57879.1"/>
    <property type="molecule type" value="Genomic_DNA"/>
</dbReference>
<evidence type="ECO:0000256" key="1">
    <source>
        <dbReference type="SAM" id="SignalP"/>
    </source>
</evidence>
<sequence>MKKIILALIISFPALAGNSAIIPAWKTGSDYQKTTTQITVSNITDRTIQFQIKFYSQDGAVYDDKINYKNVSAGTLGAHKTALIELTPSQTDWGYGVITHRGDAGLVAHGRIRTTGLRTHAIESVTINNGLPF</sequence>
<dbReference type="AlphaFoldDB" id="A0A1M7YYW7"/>
<organism evidence="2 3">
    <name type="scientific">Vibrio quintilis</name>
    <dbReference type="NCBI Taxonomy" id="1117707"/>
    <lineage>
        <taxon>Bacteria</taxon>
        <taxon>Pseudomonadati</taxon>
        <taxon>Pseudomonadota</taxon>
        <taxon>Gammaproteobacteria</taxon>
        <taxon>Vibrionales</taxon>
        <taxon>Vibrionaceae</taxon>
        <taxon>Vibrio</taxon>
    </lineage>
</organism>
<name>A0A1M7YYW7_9VIBR</name>
<evidence type="ECO:0000313" key="2">
    <source>
        <dbReference type="EMBL" id="SHO57879.1"/>
    </source>
</evidence>
<keyword evidence="3" id="KW-1185">Reference proteome</keyword>
<feature type="chain" id="PRO_5012093852" evidence="1">
    <location>
        <begin position="17"/>
        <end position="133"/>
    </location>
</feature>
<dbReference type="Proteomes" id="UP000184600">
    <property type="component" value="Unassembled WGS sequence"/>
</dbReference>
<protein>
    <submittedName>
        <fullName evidence="2">Uncharacterized protein</fullName>
    </submittedName>
</protein>
<keyword evidence="1" id="KW-0732">Signal</keyword>
<dbReference type="RefSeq" id="WP_073585257.1">
    <property type="nucleotide sequence ID" value="NZ_AP024897.1"/>
</dbReference>
<evidence type="ECO:0000313" key="3">
    <source>
        <dbReference type="Proteomes" id="UP000184600"/>
    </source>
</evidence>
<reference evidence="3" key="1">
    <citation type="submission" date="2016-12" db="EMBL/GenBank/DDBJ databases">
        <authorList>
            <person name="Rodrigo-Torres L."/>
            <person name="Arahal R.D."/>
            <person name="Lucena T."/>
        </authorList>
    </citation>
    <scope>NUCLEOTIDE SEQUENCE [LARGE SCALE GENOMIC DNA]</scope>
</reference>
<feature type="signal peptide" evidence="1">
    <location>
        <begin position="1"/>
        <end position="16"/>
    </location>
</feature>
<proteinExistence type="predicted"/>
<accession>A0A1M7YYW7</accession>
<gene>
    <name evidence="2" type="ORF">VQ7734_03649</name>
</gene>